<keyword evidence="1" id="KW-0472">Membrane</keyword>
<evidence type="ECO:0000313" key="3">
    <source>
        <dbReference type="Proteomes" id="UP001552299"/>
    </source>
</evidence>
<keyword evidence="1" id="KW-1133">Transmembrane helix</keyword>
<protein>
    <submittedName>
        <fullName evidence="2">Uncharacterized protein</fullName>
    </submittedName>
</protein>
<dbReference type="Proteomes" id="UP001552299">
    <property type="component" value="Unassembled WGS sequence"/>
</dbReference>
<name>A0ABD0VF51_DENTH</name>
<keyword evidence="1" id="KW-0812">Transmembrane</keyword>
<evidence type="ECO:0000256" key="1">
    <source>
        <dbReference type="SAM" id="Phobius"/>
    </source>
</evidence>
<organism evidence="2 3">
    <name type="scientific">Dendrobium thyrsiflorum</name>
    <name type="common">Pinecone-like raceme dendrobium</name>
    <name type="synonym">Orchid</name>
    <dbReference type="NCBI Taxonomy" id="117978"/>
    <lineage>
        <taxon>Eukaryota</taxon>
        <taxon>Viridiplantae</taxon>
        <taxon>Streptophyta</taxon>
        <taxon>Embryophyta</taxon>
        <taxon>Tracheophyta</taxon>
        <taxon>Spermatophyta</taxon>
        <taxon>Magnoliopsida</taxon>
        <taxon>Liliopsida</taxon>
        <taxon>Asparagales</taxon>
        <taxon>Orchidaceae</taxon>
        <taxon>Epidendroideae</taxon>
        <taxon>Malaxideae</taxon>
        <taxon>Dendrobiinae</taxon>
        <taxon>Dendrobium</taxon>
    </lineage>
</organism>
<feature type="transmembrane region" description="Helical" evidence="1">
    <location>
        <begin position="13"/>
        <end position="35"/>
    </location>
</feature>
<sequence>MTVLLFFLSKVDISSLIILTFLEYSMFTFSVLVAVSPSTTTTLENNISQMYTHKTWRLSQKNKQYHGGVEITNMCGVGTG</sequence>
<keyword evidence="3" id="KW-1185">Reference proteome</keyword>
<comment type="caution">
    <text evidence="2">The sequence shown here is derived from an EMBL/GenBank/DDBJ whole genome shotgun (WGS) entry which is preliminary data.</text>
</comment>
<accession>A0ABD0VF51</accession>
<dbReference type="AlphaFoldDB" id="A0ABD0VF51"/>
<dbReference type="EMBL" id="JANQDX010000007">
    <property type="protein sequence ID" value="KAL0921252.1"/>
    <property type="molecule type" value="Genomic_DNA"/>
</dbReference>
<proteinExistence type="predicted"/>
<evidence type="ECO:0000313" key="2">
    <source>
        <dbReference type="EMBL" id="KAL0921252.1"/>
    </source>
</evidence>
<gene>
    <name evidence="2" type="ORF">M5K25_008309</name>
</gene>
<reference evidence="2 3" key="1">
    <citation type="journal article" date="2024" name="Plant Biotechnol. J.">
        <title>Dendrobium thyrsiflorum genome and its molecular insights into genes involved in important horticultural traits.</title>
        <authorList>
            <person name="Chen B."/>
            <person name="Wang J.Y."/>
            <person name="Zheng P.J."/>
            <person name="Li K.L."/>
            <person name="Liang Y.M."/>
            <person name="Chen X.F."/>
            <person name="Zhang C."/>
            <person name="Zhao X."/>
            <person name="He X."/>
            <person name="Zhang G.Q."/>
            <person name="Liu Z.J."/>
            <person name="Xu Q."/>
        </authorList>
    </citation>
    <scope>NUCLEOTIDE SEQUENCE [LARGE SCALE GENOMIC DNA]</scope>
    <source>
        <strain evidence="2">GZMU011</strain>
    </source>
</reference>